<dbReference type="Gene3D" id="2.160.20.10">
    <property type="entry name" value="Single-stranded right-handed beta-helix, Pectin lyase-like"/>
    <property type="match status" value="1"/>
</dbReference>
<dbReference type="SUPFAM" id="SSF51126">
    <property type="entry name" value="Pectin lyase-like"/>
    <property type="match status" value="1"/>
</dbReference>
<sequence>MSQQPIPNADVKVYVEWHAGNQSSRIQKAIDYVASLKPDRKTGLRGAVLLGKGCYELSEPLRIQASGVVIRGTAKGETVLFKTGVDRGAVVYVEGKNNRIVTDTIHDNARKDDDVMIVRKSTQKWIDLMKCGNFGGGLDLGYWGWHPGEMDLEFTRKITGIVNGKPSFDAPLPISYDKDCMMLRYNWSGRIENSGIENITVESDYDKAYPKDEDHAWNGVYLANAINCWVRMVDFKHLAGSAVVIQRSGSQITVEDCKSLSPVSEIGGYRRRTFLTFGEKCLFQRLYSEHGINDFAAGYIAAGPNAFVQCDSYESLGFSGSVGSFASGLLFDDVNIDGNDIKLCNLGIEKYGTGWNSTNSTVYQSTASGIFADSLPDGTNNYVYGCWAQFCGTGFFDESNNHVKPWSLFASQLSKRLGRDVSGITRTLERNTEASSSPTVEQAQMMMANAKLPRITMHSWIDSAKFVANVSPTGTKNVDAIKIANKTAVAKHEYAIVNGKILVDGSLLVGGRHNSPWWSGRVKYSVFSKLPYAVTRFVPGMEMYGTTDRIDSVILNMKRDNNVIYSQNYGLWYDRRRDDHERVRRRDGDVWGPFYEQPFARSGKDTAWDGLSKYDLSRPNKWYFYRLGKFADSEADNGMLLMNQHYFQHNILEAGAHWVDCPWRTANNINNTGFPEPVPFTADKRIFMAGYFYDVNNSYLRELHRKYIYGVLDAFADKPNVIHSIGEEFTGPFNFVKFWLQTISEWEHEHNKKVFVSLAVNKDVQDSIMQDKELAKTVDIINIEQWFYNSRGLYAPKGGMNLAPRQALRNGKTGSVSFADVYRGVSECRNAWHDKAVMYYANNYTEMSWAVLMAGGSCPDLPVTDKQFLHSVAGMQPTFHKDNVYLINNEKKDAVAYIGTDKNTISISLSNGIYDIYQIDSKSGEMKKMKTGVTINGNYLLSFKGIYWLRKR</sequence>
<protein>
    <recommendedName>
        <fullName evidence="1">DUF6298 domain-containing protein</fullName>
    </recommendedName>
</protein>
<gene>
    <name evidence="2" type="ORF">prwr041_07190</name>
</gene>
<evidence type="ECO:0000313" key="2">
    <source>
        <dbReference type="EMBL" id="BCS84826.1"/>
    </source>
</evidence>
<dbReference type="Pfam" id="PF19815">
    <property type="entry name" value="DUF6298"/>
    <property type="match status" value="1"/>
</dbReference>
<dbReference type="InterPro" id="IPR012334">
    <property type="entry name" value="Pectin_lyas_fold"/>
</dbReference>
<dbReference type="InterPro" id="IPR046265">
    <property type="entry name" value="DUF6298"/>
</dbReference>
<keyword evidence="3" id="KW-1185">Reference proteome</keyword>
<evidence type="ECO:0000313" key="3">
    <source>
        <dbReference type="Proteomes" id="UP001319045"/>
    </source>
</evidence>
<proteinExistence type="predicted"/>
<accession>A0ABM7NWJ3</accession>
<reference evidence="2 3" key="1">
    <citation type="journal article" date="2022" name="Int. J. Syst. Evol. Microbiol.">
        <title>Prevotella herbatica sp. nov., a plant polysaccharide-decomposing anaerobic bacterium isolated from a methanogenic reactor.</title>
        <authorList>
            <person name="Uek A."/>
            <person name="Tonouchi A."/>
            <person name="Kaku N."/>
            <person name="Ueki K."/>
        </authorList>
    </citation>
    <scope>NUCLEOTIDE SEQUENCE [LARGE SCALE GENOMIC DNA]</scope>
    <source>
        <strain evidence="2 3">WR041</strain>
    </source>
</reference>
<feature type="domain" description="DUF6298" evidence="1">
    <location>
        <begin position="394"/>
        <end position="875"/>
    </location>
</feature>
<dbReference type="Proteomes" id="UP001319045">
    <property type="component" value="Chromosome"/>
</dbReference>
<name>A0ABM7NWJ3_9BACT</name>
<evidence type="ECO:0000259" key="1">
    <source>
        <dbReference type="Pfam" id="PF19815"/>
    </source>
</evidence>
<dbReference type="EMBL" id="AP024484">
    <property type="protein sequence ID" value="BCS84826.1"/>
    <property type="molecule type" value="Genomic_DNA"/>
</dbReference>
<organism evidence="2 3">
    <name type="scientific">Prevotella herbatica</name>
    <dbReference type="NCBI Taxonomy" id="2801997"/>
    <lineage>
        <taxon>Bacteria</taxon>
        <taxon>Pseudomonadati</taxon>
        <taxon>Bacteroidota</taxon>
        <taxon>Bacteroidia</taxon>
        <taxon>Bacteroidales</taxon>
        <taxon>Prevotellaceae</taxon>
        <taxon>Prevotella</taxon>
    </lineage>
</organism>
<dbReference type="InterPro" id="IPR011050">
    <property type="entry name" value="Pectin_lyase_fold/virulence"/>
</dbReference>